<proteinExistence type="predicted"/>
<dbReference type="EMBL" id="VNIA01000002">
    <property type="protein sequence ID" value="TYP98808.1"/>
    <property type="molecule type" value="Genomic_DNA"/>
</dbReference>
<dbReference type="Proteomes" id="UP000323136">
    <property type="component" value="Unassembled WGS sequence"/>
</dbReference>
<dbReference type="RefSeq" id="WP_148869619.1">
    <property type="nucleotide sequence ID" value="NZ_VNIA01000002.1"/>
</dbReference>
<name>A0A5S5DTW1_9FLAO</name>
<dbReference type="OrthoDB" id="1454445at2"/>
<sequence>MKKQEIFNLFKFAIIPILITILLSSCEKDNEYINISNSSENKLLNTLIKSTNKDSIFKPNEIKWSKLRIYSTETGYFISIPAISEDGNNKGKVMFEIIETAISKKYLIYSLNSSIVKNINNGLNFDTHDLLNYLNKEKNQKSPNVYNKSSDFPNMGNACAACHSGMLSFEGNELDEVIIDGSSGDDWANDPDNPINDPWGQPTLGGTVTVGTWSSGDEIVAGPDTPINDVNDFLDCFDSAQGATLTVYVNEPNPGSGDTHNGTFVGHTFVSIQQGNNVSTFGYYPVSNYIYPSINNSSSAVLGDDGSGNETFSANISTTVTGNQLQQILDASINFNATYHLDTYNCTDFAIELGNLAGMNLPESNGNWPGGGGSNPGTLGQHIRNLNTANNISTNTTGGNAPATNKGC</sequence>
<reference evidence="1 2" key="1">
    <citation type="submission" date="2019-07" db="EMBL/GenBank/DDBJ databases">
        <title>Genomic Encyclopedia of Type Strains, Phase IV (KMG-IV): sequencing the most valuable type-strain genomes for metagenomic binning, comparative biology and taxonomic classification.</title>
        <authorList>
            <person name="Goeker M."/>
        </authorList>
    </citation>
    <scope>NUCLEOTIDE SEQUENCE [LARGE SCALE GENOMIC DNA]</scope>
    <source>
        <strain evidence="1 2">DSM 18961</strain>
    </source>
</reference>
<evidence type="ECO:0000313" key="1">
    <source>
        <dbReference type="EMBL" id="TYP98808.1"/>
    </source>
</evidence>
<dbReference type="AlphaFoldDB" id="A0A5S5DTW1"/>
<dbReference type="PROSITE" id="PS51257">
    <property type="entry name" value="PROKAR_LIPOPROTEIN"/>
    <property type="match status" value="1"/>
</dbReference>
<protein>
    <submittedName>
        <fullName evidence="1">Uncharacterized protein</fullName>
    </submittedName>
</protein>
<gene>
    <name evidence="1" type="ORF">C7447_102123</name>
</gene>
<comment type="caution">
    <text evidence="1">The sequence shown here is derived from an EMBL/GenBank/DDBJ whole genome shotgun (WGS) entry which is preliminary data.</text>
</comment>
<accession>A0A5S5DTW1</accession>
<evidence type="ECO:0000313" key="2">
    <source>
        <dbReference type="Proteomes" id="UP000323136"/>
    </source>
</evidence>
<keyword evidence="2" id="KW-1185">Reference proteome</keyword>
<organism evidence="1 2">
    <name type="scientific">Tenacibaculum adriaticum</name>
    <dbReference type="NCBI Taxonomy" id="413713"/>
    <lineage>
        <taxon>Bacteria</taxon>
        <taxon>Pseudomonadati</taxon>
        <taxon>Bacteroidota</taxon>
        <taxon>Flavobacteriia</taxon>
        <taxon>Flavobacteriales</taxon>
        <taxon>Flavobacteriaceae</taxon>
        <taxon>Tenacibaculum</taxon>
    </lineage>
</organism>